<dbReference type="AlphaFoldDB" id="X6P437"/>
<evidence type="ECO:0000313" key="2">
    <source>
        <dbReference type="Proteomes" id="UP000023152"/>
    </source>
</evidence>
<comment type="caution">
    <text evidence="1">The sequence shown here is derived from an EMBL/GenBank/DDBJ whole genome shotgun (WGS) entry which is preliminary data.</text>
</comment>
<accession>X6P437</accession>
<protein>
    <submittedName>
        <fullName evidence="1">Uncharacterized protein</fullName>
    </submittedName>
</protein>
<organism evidence="1 2">
    <name type="scientific">Reticulomyxa filosa</name>
    <dbReference type="NCBI Taxonomy" id="46433"/>
    <lineage>
        <taxon>Eukaryota</taxon>
        <taxon>Sar</taxon>
        <taxon>Rhizaria</taxon>
        <taxon>Retaria</taxon>
        <taxon>Foraminifera</taxon>
        <taxon>Monothalamids</taxon>
        <taxon>Reticulomyxidae</taxon>
        <taxon>Reticulomyxa</taxon>
    </lineage>
</organism>
<sequence>MRLGLTYTYPALEALCWLSFVYVAKQERRDQEQLNATCEKGSPLMQQQYVTETFTEKKFEDTPLIDRPVPLAQQMPTTTLQSVSYNFLEEGHIHSQALKMCANETDTDQGEQIGREGYESFANKYNSYDSDSSSSLTTDGSNCTQFCMHSFFLLFYLSRPIQKKKKKECFLEYKQSKKERLSNGMFFERLV</sequence>
<evidence type="ECO:0000313" key="1">
    <source>
        <dbReference type="EMBL" id="ETO32347.1"/>
    </source>
</evidence>
<keyword evidence="2" id="KW-1185">Reference proteome</keyword>
<proteinExistence type="predicted"/>
<reference evidence="1 2" key="1">
    <citation type="journal article" date="2013" name="Curr. Biol.">
        <title>The Genome of the Foraminiferan Reticulomyxa filosa.</title>
        <authorList>
            <person name="Glockner G."/>
            <person name="Hulsmann N."/>
            <person name="Schleicher M."/>
            <person name="Noegel A.A."/>
            <person name="Eichinger L."/>
            <person name="Gallinger C."/>
            <person name="Pawlowski J."/>
            <person name="Sierra R."/>
            <person name="Euteneuer U."/>
            <person name="Pillet L."/>
            <person name="Moustafa A."/>
            <person name="Platzer M."/>
            <person name="Groth M."/>
            <person name="Szafranski K."/>
            <person name="Schliwa M."/>
        </authorList>
    </citation>
    <scope>NUCLEOTIDE SEQUENCE [LARGE SCALE GENOMIC DNA]</scope>
</reference>
<gene>
    <name evidence="1" type="ORF">RFI_04770</name>
</gene>
<name>X6P437_RETFI</name>
<dbReference type="Proteomes" id="UP000023152">
    <property type="component" value="Unassembled WGS sequence"/>
</dbReference>
<dbReference type="EMBL" id="ASPP01004266">
    <property type="protein sequence ID" value="ETO32347.1"/>
    <property type="molecule type" value="Genomic_DNA"/>
</dbReference>